<evidence type="ECO:0000313" key="3">
    <source>
        <dbReference type="Proteomes" id="UP001445076"/>
    </source>
</evidence>
<name>A0AAW0X6Z0_CHEQU</name>
<accession>A0AAW0X6Z0</accession>
<organism evidence="2 3">
    <name type="scientific">Cherax quadricarinatus</name>
    <name type="common">Australian red claw crayfish</name>
    <dbReference type="NCBI Taxonomy" id="27406"/>
    <lineage>
        <taxon>Eukaryota</taxon>
        <taxon>Metazoa</taxon>
        <taxon>Ecdysozoa</taxon>
        <taxon>Arthropoda</taxon>
        <taxon>Crustacea</taxon>
        <taxon>Multicrustacea</taxon>
        <taxon>Malacostraca</taxon>
        <taxon>Eumalacostraca</taxon>
        <taxon>Eucarida</taxon>
        <taxon>Decapoda</taxon>
        <taxon>Pleocyemata</taxon>
        <taxon>Astacidea</taxon>
        <taxon>Parastacoidea</taxon>
        <taxon>Parastacidae</taxon>
        <taxon>Cherax</taxon>
    </lineage>
</organism>
<feature type="compositionally biased region" description="Polar residues" evidence="1">
    <location>
        <begin position="156"/>
        <end position="184"/>
    </location>
</feature>
<feature type="compositionally biased region" description="Low complexity" evidence="1">
    <location>
        <begin position="80"/>
        <end position="113"/>
    </location>
</feature>
<evidence type="ECO:0000313" key="2">
    <source>
        <dbReference type="EMBL" id="KAK8735484.1"/>
    </source>
</evidence>
<dbReference type="EMBL" id="JARKIK010000047">
    <property type="protein sequence ID" value="KAK8735484.1"/>
    <property type="molecule type" value="Genomic_DNA"/>
</dbReference>
<feature type="compositionally biased region" description="Low complexity" evidence="1">
    <location>
        <begin position="137"/>
        <end position="151"/>
    </location>
</feature>
<comment type="caution">
    <text evidence="2">The sequence shown here is derived from an EMBL/GenBank/DDBJ whole genome shotgun (WGS) entry which is preliminary data.</text>
</comment>
<dbReference type="Proteomes" id="UP001445076">
    <property type="component" value="Unassembled WGS sequence"/>
</dbReference>
<proteinExistence type="predicted"/>
<keyword evidence="3" id="KW-1185">Reference proteome</keyword>
<feature type="region of interest" description="Disordered" evidence="1">
    <location>
        <begin position="75"/>
        <end position="187"/>
    </location>
</feature>
<sequence>MTAFSVAARVILKLLSPQLLIPRIMEFPHHLTMTNRPSMRIYLFTGCNRRPIRTLASMLPQFLFMCHNRKTANYGSAQNPTPSSSSSSSSPSSSHYQSQYQTQYQPQHQPHYQRNPPAYKQYPSSSSLKESHPPPSYNSSSRQSYSSSTYPHRLENQSNPATSYPNSQSHSTKAYSQSVNSQSHLPKYPPGVVYADLALSRNGQPNHYRRDLNTEYAILQFNGPIVGQEIDV</sequence>
<dbReference type="AlphaFoldDB" id="A0AAW0X6Z0"/>
<evidence type="ECO:0000256" key="1">
    <source>
        <dbReference type="SAM" id="MobiDB-lite"/>
    </source>
</evidence>
<gene>
    <name evidence="2" type="ORF">OTU49_005409</name>
</gene>
<protein>
    <submittedName>
        <fullName evidence="2">Uncharacterized protein</fullName>
    </submittedName>
</protein>
<reference evidence="2 3" key="1">
    <citation type="journal article" date="2024" name="BMC Genomics">
        <title>Genome assembly of redclaw crayfish (Cherax quadricarinatus) provides insights into its immune adaptation and hypoxia tolerance.</title>
        <authorList>
            <person name="Liu Z."/>
            <person name="Zheng J."/>
            <person name="Li H."/>
            <person name="Fang K."/>
            <person name="Wang S."/>
            <person name="He J."/>
            <person name="Zhou D."/>
            <person name="Weng S."/>
            <person name="Chi M."/>
            <person name="Gu Z."/>
            <person name="He J."/>
            <person name="Li F."/>
            <person name="Wang M."/>
        </authorList>
    </citation>
    <scope>NUCLEOTIDE SEQUENCE [LARGE SCALE GENOMIC DNA]</scope>
    <source>
        <strain evidence="2">ZL_2023a</strain>
    </source>
</reference>